<dbReference type="InterPro" id="IPR001977">
    <property type="entry name" value="Depp_CoAkinase"/>
</dbReference>
<dbReference type="SUPFAM" id="SSF52540">
    <property type="entry name" value="P-loop containing nucleoside triphosphate hydrolases"/>
    <property type="match status" value="1"/>
</dbReference>
<dbReference type="EMBL" id="CP010411">
    <property type="protein sequence ID" value="ALE10256.1"/>
    <property type="molecule type" value="Genomic_DNA"/>
</dbReference>
<proteinExistence type="inferred from homology"/>
<dbReference type="PATRIC" id="fig|1682.24.peg.2210"/>
<keyword evidence="3" id="KW-0173">Coenzyme A biosynthesis</keyword>
<reference evidence="5 6" key="1">
    <citation type="submission" date="2014-12" db="EMBL/GenBank/DDBJ databases">
        <title>Complete genome sequence of Bifidobacterium longum subsp. infantis BT1.</title>
        <authorList>
            <person name="Kim J.F."/>
            <person name="Kwak M.-J."/>
        </authorList>
    </citation>
    <scope>NUCLEOTIDE SEQUENCE [LARGE SCALE GENOMIC DNA]</scope>
    <source>
        <strain evidence="5 6">BT1</strain>
    </source>
</reference>
<evidence type="ECO:0000256" key="2">
    <source>
        <dbReference type="ARBA" id="ARBA00022840"/>
    </source>
</evidence>
<accession>A0A0M4LW70</accession>
<dbReference type="GO" id="GO:0005737">
    <property type="term" value="C:cytoplasm"/>
    <property type="evidence" value="ECO:0007669"/>
    <property type="project" value="UniProtKB-SubCell"/>
</dbReference>
<evidence type="ECO:0000313" key="5">
    <source>
        <dbReference type="EMBL" id="ALE10256.1"/>
    </source>
</evidence>
<keyword evidence="3 5" id="KW-0418">Kinase</keyword>
<gene>
    <name evidence="3" type="primary">coaE</name>
    <name evidence="5" type="ORF">RY67_2270</name>
</gene>
<keyword evidence="1 3" id="KW-0547">Nucleotide-binding</keyword>
<dbReference type="CDD" id="cd02022">
    <property type="entry name" value="DPCK"/>
    <property type="match status" value="1"/>
</dbReference>
<comment type="catalytic activity">
    <reaction evidence="3">
        <text>3'-dephospho-CoA + ATP = ADP + CoA + H(+)</text>
        <dbReference type="Rhea" id="RHEA:18245"/>
        <dbReference type="ChEBI" id="CHEBI:15378"/>
        <dbReference type="ChEBI" id="CHEBI:30616"/>
        <dbReference type="ChEBI" id="CHEBI:57287"/>
        <dbReference type="ChEBI" id="CHEBI:57328"/>
        <dbReference type="ChEBI" id="CHEBI:456216"/>
        <dbReference type="EC" id="2.7.1.24"/>
    </reaction>
</comment>
<organism evidence="5 6">
    <name type="scientific">Bifidobacterium longum subsp. infantis</name>
    <dbReference type="NCBI Taxonomy" id="1682"/>
    <lineage>
        <taxon>Bacteria</taxon>
        <taxon>Bacillati</taxon>
        <taxon>Actinomycetota</taxon>
        <taxon>Actinomycetes</taxon>
        <taxon>Bifidobacteriales</taxon>
        <taxon>Bifidobacteriaceae</taxon>
        <taxon>Bifidobacterium</taxon>
    </lineage>
</organism>
<dbReference type="Proteomes" id="UP000067206">
    <property type="component" value="Chromosome"/>
</dbReference>
<dbReference type="NCBIfam" id="TIGR00152">
    <property type="entry name" value="dephospho-CoA kinase"/>
    <property type="match status" value="1"/>
</dbReference>
<dbReference type="PANTHER" id="PTHR10695">
    <property type="entry name" value="DEPHOSPHO-COA KINASE-RELATED"/>
    <property type="match status" value="1"/>
</dbReference>
<dbReference type="PANTHER" id="PTHR10695:SF46">
    <property type="entry name" value="BIFUNCTIONAL COENZYME A SYNTHASE-RELATED"/>
    <property type="match status" value="1"/>
</dbReference>
<comment type="subcellular location">
    <subcellularLocation>
        <location evidence="3">Cytoplasm</location>
    </subcellularLocation>
</comment>
<evidence type="ECO:0000256" key="1">
    <source>
        <dbReference type="ARBA" id="ARBA00022741"/>
    </source>
</evidence>
<dbReference type="InterPro" id="IPR027417">
    <property type="entry name" value="P-loop_NTPase"/>
</dbReference>
<dbReference type="GO" id="GO:0004140">
    <property type="term" value="F:dephospho-CoA kinase activity"/>
    <property type="evidence" value="ECO:0007669"/>
    <property type="project" value="UniProtKB-UniRule"/>
</dbReference>
<comment type="function">
    <text evidence="3">Catalyzes the phosphorylation of the 3'-hydroxyl group of dephosphocoenzyme A to form coenzyme A.</text>
</comment>
<evidence type="ECO:0000313" key="6">
    <source>
        <dbReference type="Proteomes" id="UP000067206"/>
    </source>
</evidence>
<sequence length="216" mass="24111">MNLETWHDGGSMIRIGLTGGIAAGKSTVSTRLRELGAALIDYDELARRVVEPGGVGLRRIAECFGPDALTDQGRLNRRWIAEHVFAGPDSERLRRKLDDIEHPLIYDLALSRERQAVADNPDAVVVHDVPLLAEVLDAMPMRFDHIVTVEAPEQVRVDRMVSTRGMTRDDALARIRHQSSPEQRRVIADAVIDSTQPMGRMLEAVDALYEQWLAES</sequence>
<dbReference type="PROSITE" id="PS51219">
    <property type="entry name" value="DPCK"/>
    <property type="match status" value="1"/>
</dbReference>
<keyword evidence="3" id="KW-0963">Cytoplasm</keyword>
<dbReference type="GO" id="GO:0005524">
    <property type="term" value="F:ATP binding"/>
    <property type="evidence" value="ECO:0007669"/>
    <property type="project" value="UniProtKB-UniRule"/>
</dbReference>
<feature type="binding site" evidence="3">
    <location>
        <begin position="22"/>
        <end position="27"/>
    </location>
    <ligand>
        <name>ATP</name>
        <dbReference type="ChEBI" id="CHEBI:30616"/>
    </ligand>
</feature>
<dbReference type="UniPathway" id="UPA00241">
    <property type="reaction ID" value="UER00356"/>
</dbReference>
<comment type="similarity">
    <text evidence="3">Belongs to the CoaE family.</text>
</comment>
<dbReference type="GO" id="GO:0015937">
    <property type="term" value="P:coenzyme A biosynthetic process"/>
    <property type="evidence" value="ECO:0007669"/>
    <property type="project" value="UniProtKB-UniRule"/>
</dbReference>
<name>A0A0M4LW70_BIFLI</name>
<keyword evidence="3" id="KW-0808">Transferase</keyword>
<evidence type="ECO:0000256" key="4">
    <source>
        <dbReference type="NCBIfam" id="TIGR00152"/>
    </source>
</evidence>
<evidence type="ECO:0000256" key="3">
    <source>
        <dbReference type="HAMAP-Rule" id="MF_00376"/>
    </source>
</evidence>
<dbReference type="EC" id="2.7.1.24" evidence="3 4"/>
<protein>
    <recommendedName>
        <fullName evidence="3 4">Dephospho-CoA kinase</fullName>
        <ecNumber evidence="3 4">2.7.1.24</ecNumber>
    </recommendedName>
    <alternativeName>
        <fullName evidence="3">Dephosphocoenzyme A kinase</fullName>
    </alternativeName>
</protein>
<dbReference type="AlphaFoldDB" id="A0A0M4LW70"/>
<dbReference type="Pfam" id="PF01121">
    <property type="entry name" value="CoaE"/>
    <property type="match status" value="1"/>
</dbReference>
<dbReference type="Gene3D" id="3.40.50.300">
    <property type="entry name" value="P-loop containing nucleotide triphosphate hydrolases"/>
    <property type="match status" value="1"/>
</dbReference>
<keyword evidence="2 3" id="KW-0067">ATP-binding</keyword>
<comment type="pathway">
    <text evidence="3">Cofactor biosynthesis; coenzyme A biosynthesis; CoA from (R)-pantothenate: step 5/5.</text>
</comment>
<dbReference type="HAMAP" id="MF_00376">
    <property type="entry name" value="Dephospho_CoA_kinase"/>
    <property type="match status" value="1"/>
</dbReference>